<evidence type="ECO:0000256" key="4">
    <source>
        <dbReference type="PROSITE-ProRule" id="PRU01161"/>
    </source>
</evidence>
<accession>A0A4P7W032</accession>
<proteinExistence type="predicted"/>
<evidence type="ECO:0000256" key="3">
    <source>
        <dbReference type="ARBA" id="ARBA00023098"/>
    </source>
</evidence>
<evidence type="ECO:0000256" key="2">
    <source>
        <dbReference type="ARBA" id="ARBA00022963"/>
    </source>
</evidence>
<feature type="domain" description="PNPLA" evidence="5">
    <location>
        <begin position="16"/>
        <end position="174"/>
    </location>
</feature>
<dbReference type="Pfam" id="PF01734">
    <property type="entry name" value="Patatin"/>
    <property type="match status" value="1"/>
</dbReference>
<dbReference type="InterPro" id="IPR050301">
    <property type="entry name" value="NTE"/>
</dbReference>
<protein>
    <submittedName>
        <fullName evidence="6">Phospholipase</fullName>
    </submittedName>
</protein>
<evidence type="ECO:0000256" key="1">
    <source>
        <dbReference type="ARBA" id="ARBA00022801"/>
    </source>
</evidence>
<keyword evidence="1 4" id="KW-0378">Hydrolase</keyword>
<dbReference type="Gene3D" id="3.40.1090.10">
    <property type="entry name" value="Cytosolic phospholipase A2 catalytic domain"/>
    <property type="match status" value="2"/>
</dbReference>
<dbReference type="GO" id="GO:0016787">
    <property type="term" value="F:hydrolase activity"/>
    <property type="evidence" value="ECO:0007669"/>
    <property type="project" value="UniProtKB-UniRule"/>
</dbReference>
<feature type="active site" description="Nucleophile" evidence="4">
    <location>
        <position position="49"/>
    </location>
</feature>
<reference evidence="7" key="1">
    <citation type="submission" date="2019-02" db="EMBL/GenBank/DDBJ databases">
        <title>Isolation and identification of novel species under the genus Muribaculum.</title>
        <authorList>
            <person name="Miyake S."/>
            <person name="Ding Y."/>
            <person name="Low A."/>
            <person name="Soh M."/>
            <person name="Seedorf H."/>
        </authorList>
    </citation>
    <scope>NUCLEOTIDE SEQUENCE [LARGE SCALE GENOMIC DNA]</scope>
    <source>
        <strain evidence="7">H5</strain>
    </source>
</reference>
<dbReference type="KEGG" id="ddb:E7747_02085"/>
<gene>
    <name evidence="6" type="ORF">E7747_02085</name>
</gene>
<dbReference type="PANTHER" id="PTHR14226">
    <property type="entry name" value="NEUROPATHY TARGET ESTERASE/SWISS CHEESE D.MELANOGASTER"/>
    <property type="match status" value="1"/>
</dbReference>
<dbReference type="InterPro" id="IPR016035">
    <property type="entry name" value="Acyl_Trfase/lysoPLipase"/>
</dbReference>
<dbReference type="PROSITE" id="PS51635">
    <property type="entry name" value="PNPLA"/>
    <property type="match status" value="1"/>
</dbReference>
<dbReference type="InterPro" id="IPR002641">
    <property type="entry name" value="PNPLA_dom"/>
</dbReference>
<dbReference type="CDD" id="cd07205">
    <property type="entry name" value="Pat_PNPLA6_PNPLA7_NTE1_like"/>
    <property type="match status" value="1"/>
</dbReference>
<feature type="short sequence motif" description="DGA/G" evidence="4">
    <location>
        <begin position="161"/>
        <end position="163"/>
    </location>
</feature>
<dbReference type="GO" id="GO:0016042">
    <property type="term" value="P:lipid catabolic process"/>
    <property type="evidence" value="ECO:0007669"/>
    <property type="project" value="UniProtKB-UniRule"/>
</dbReference>
<keyword evidence="3 4" id="KW-0443">Lipid metabolism</keyword>
<feature type="short sequence motif" description="GXGXXG" evidence="4">
    <location>
        <begin position="20"/>
        <end position="25"/>
    </location>
</feature>
<keyword evidence="2 4" id="KW-0442">Lipid degradation</keyword>
<dbReference type="AlphaFoldDB" id="A0A4P7W032"/>
<evidence type="ECO:0000259" key="5">
    <source>
        <dbReference type="PROSITE" id="PS51635"/>
    </source>
</evidence>
<name>A0A4P7W032_9BACT</name>
<feature type="active site" description="Proton acceptor" evidence="4">
    <location>
        <position position="161"/>
    </location>
</feature>
<dbReference type="Proteomes" id="UP000297149">
    <property type="component" value="Chromosome"/>
</dbReference>
<organism evidence="6 7">
    <name type="scientific">Duncaniella dubosii</name>
    <dbReference type="NCBI Taxonomy" id="2518971"/>
    <lineage>
        <taxon>Bacteria</taxon>
        <taxon>Pseudomonadati</taxon>
        <taxon>Bacteroidota</taxon>
        <taxon>Bacteroidia</taxon>
        <taxon>Bacteroidales</taxon>
        <taxon>Muribaculaceae</taxon>
        <taxon>Duncaniella</taxon>
    </lineage>
</organism>
<sequence length="269" mass="29112">MLDMLKFSRKPYKVGLVLSGGGARGFANAGALLALEEVGIKPDIIAGVSAGSVVTAMYASGIAPEEIVTAFSNISFGNLAELGVPRDGFFSMDGFKKFLKKQIKYERIEDLPIPALICATDLDNNRPVAFSEGSIVDCVAASCSIPIVFKPVRINGVTYVDGGVLANLPAWALRDSCKYVIGINCSPVPRRGKPKSLMDIAHRTYDLLVKNNSQSQMELCDLAISIDDVASYKVFNLKEIRRVFRSGYDNTLSALLDAGFTHRGPVRKK</sequence>
<dbReference type="SUPFAM" id="SSF52151">
    <property type="entry name" value="FabD/lysophospholipase-like"/>
    <property type="match status" value="1"/>
</dbReference>
<evidence type="ECO:0000313" key="6">
    <source>
        <dbReference type="EMBL" id="QCD41201.1"/>
    </source>
</evidence>
<feature type="short sequence motif" description="GXSXG" evidence="4">
    <location>
        <begin position="47"/>
        <end position="51"/>
    </location>
</feature>
<evidence type="ECO:0000313" key="7">
    <source>
        <dbReference type="Proteomes" id="UP000297149"/>
    </source>
</evidence>
<dbReference type="PANTHER" id="PTHR14226:SF78">
    <property type="entry name" value="SLR0060 PROTEIN"/>
    <property type="match status" value="1"/>
</dbReference>
<dbReference type="EMBL" id="CP039396">
    <property type="protein sequence ID" value="QCD41201.1"/>
    <property type="molecule type" value="Genomic_DNA"/>
</dbReference>
<keyword evidence="7" id="KW-1185">Reference proteome</keyword>